<dbReference type="AlphaFoldDB" id="W6UKY5"/>
<proteinExistence type="predicted"/>
<dbReference type="GeneID" id="36346699"/>
<sequence>MLDFAPNEMISSYNILDICKVSSHLFCIFISLTVGSFNVMAQNYWKYFAISNINFYGNLTTRTYSKLHKLPKKYELIISGLICVTKEIAFLVPSCQNARKRNEHCETDLLHQLEERALLLIETEIGRGDDEK</sequence>
<dbReference type="Proteomes" id="UP000019149">
    <property type="component" value="Unassembled WGS sequence"/>
</dbReference>
<name>W6UKY5_ECHGR</name>
<keyword evidence="2" id="KW-1185">Reference proteome</keyword>
<reference evidence="1 2" key="1">
    <citation type="journal article" date="2013" name="Nat. Genet.">
        <title>The genome of the hydatid tapeworm Echinococcus granulosus.</title>
        <authorList>
            <person name="Zheng H."/>
            <person name="Zhang W."/>
            <person name="Zhang L."/>
            <person name="Zhang Z."/>
            <person name="Li J."/>
            <person name="Lu G."/>
            <person name="Zhu Y."/>
            <person name="Wang Y."/>
            <person name="Huang Y."/>
            <person name="Liu J."/>
            <person name="Kang H."/>
            <person name="Chen J."/>
            <person name="Wang L."/>
            <person name="Chen A."/>
            <person name="Yu S."/>
            <person name="Gao Z."/>
            <person name="Jin L."/>
            <person name="Gu W."/>
            <person name="Wang Z."/>
            <person name="Zhao L."/>
            <person name="Shi B."/>
            <person name="Wen H."/>
            <person name="Lin R."/>
            <person name="Jones M.K."/>
            <person name="Brejova B."/>
            <person name="Vinar T."/>
            <person name="Zhao G."/>
            <person name="McManus D.P."/>
            <person name="Chen Z."/>
            <person name="Zhou Y."/>
            <person name="Wang S."/>
        </authorList>
    </citation>
    <scope>NUCLEOTIDE SEQUENCE [LARGE SCALE GENOMIC DNA]</scope>
</reference>
<accession>W6UKY5</accession>
<gene>
    <name evidence="1" type="ORF">EGR_10984</name>
</gene>
<dbReference type="KEGG" id="egl:EGR_10984"/>
<dbReference type="CTD" id="36346699"/>
<organism evidence="1 2">
    <name type="scientific">Echinococcus granulosus</name>
    <name type="common">Hydatid tapeworm</name>
    <dbReference type="NCBI Taxonomy" id="6210"/>
    <lineage>
        <taxon>Eukaryota</taxon>
        <taxon>Metazoa</taxon>
        <taxon>Spiralia</taxon>
        <taxon>Lophotrochozoa</taxon>
        <taxon>Platyhelminthes</taxon>
        <taxon>Cestoda</taxon>
        <taxon>Eucestoda</taxon>
        <taxon>Cyclophyllidea</taxon>
        <taxon>Taeniidae</taxon>
        <taxon>Echinococcus</taxon>
        <taxon>Echinococcus granulosus group</taxon>
    </lineage>
</organism>
<evidence type="ECO:0000313" key="2">
    <source>
        <dbReference type="Proteomes" id="UP000019149"/>
    </source>
</evidence>
<comment type="caution">
    <text evidence="1">The sequence shown here is derived from an EMBL/GenBank/DDBJ whole genome shotgun (WGS) entry which is preliminary data.</text>
</comment>
<evidence type="ECO:0000313" key="1">
    <source>
        <dbReference type="EMBL" id="EUB54159.1"/>
    </source>
</evidence>
<dbReference type="EMBL" id="APAU02000319">
    <property type="protein sequence ID" value="EUB54159.1"/>
    <property type="molecule type" value="Genomic_DNA"/>
</dbReference>
<dbReference type="RefSeq" id="XP_024345355.1">
    <property type="nucleotide sequence ID" value="XM_024500233.1"/>
</dbReference>
<protein>
    <submittedName>
        <fullName evidence="1">Uncharacterized protein</fullName>
    </submittedName>
</protein>